<dbReference type="InterPro" id="IPR035906">
    <property type="entry name" value="MetI-like_sf"/>
</dbReference>
<evidence type="ECO:0000259" key="7">
    <source>
        <dbReference type="PROSITE" id="PS50928"/>
    </source>
</evidence>
<dbReference type="OrthoDB" id="9785836at2"/>
<organism evidence="8 9">
    <name type="scientific">Paenibacillus flagellatus</name>
    <dbReference type="NCBI Taxonomy" id="2211139"/>
    <lineage>
        <taxon>Bacteria</taxon>
        <taxon>Bacillati</taxon>
        <taxon>Bacillota</taxon>
        <taxon>Bacilli</taxon>
        <taxon>Bacillales</taxon>
        <taxon>Paenibacillaceae</taxon>
        <taxon>Paenibacillus</taxon>
    </lineage>
</organism>
<dbReference type="InterPro" id="IPR000515">
    <property type="entry name" value="MetI-like"/>
</dbReference>
<dbReference type="GO" id="GO:0055085">
    <property type="term" value="P:transmembrane transport"/>
    <property type="evidence" value="ECO:0007669"/>
    <property type="project" value="InterPro"/>
</dbReference>
<feature type="transmembrane region" description="Helical" evidence="6">
    <location>
        <begin position="97"/>
        <end position="118"/>
    </location>
</feature>
<evidence type="ECO:0000313" key="8">
    <source>
        <dbReference type="EMBL" id="PYI57563.1"/>
    </source>
</evidence>
<keyword evidence="9" id="KW-1185">Reference proteome</keyword>
<dbReference type="PANTHER" id="PTHR43496">
    <property type="entry name" value="PROTEIN LPLB"/>
    <property type="match status" value="1"/>
</dbReference>
<proteinExistence type="inferred from homology"/>
<dbReference type="Proteomes" id="UP000247476">
    <property type="component" value="Unassembled WGS sequence"/>
</dbReference>
<dbReference type="CDD" id="cd06261">
    <property type="entry name" value="TM_PBP2"/>
    <property type="match status" value="1"/>
</dbReference>
<evidence type="ECO:0000256" key="6">
    <source>
        <dbReference type="RuleBase" id="RU363032"/>
    </source>
</evidence>
<dbReference type="Pfam" id="PF00528">
    <property type="entry name" value="BPD_transp_1"/>
    <property type="match status" value="1"/>
</dbReference>
<feature type="transmembrane region" description="Helical" evidence="6">
    <location>
        <begin position="201"/>
        <end position="221"/>
    </location>
</feature>
<dbReference type="PROSITE" id="PS50928">
    <property type="entry name" value="ABC_TM1"/>
    <property type="match status" value="1"/>
</dbReference>
<keyword evidence="4 6" id="KW-1133">Transmembrane helix</keyword>
<accession>A0A2V5KGN6</accession>
<reference evidence="8 9" key="1">
    <citation type="submission" date="2018-05" db="EMBL/GenBank/DDBJ databases">
        <title>Paenibacillus flagellatus sp. nov., isolated from selenium mineral soil.</title>
        <authorList>
            <person name="Dai X."/>
        </authorList>
    </citation>
    <scope>NUCLEOTIDE SEQUENCE [LARGE SCALE GENOMIC DNA]</scope>
    <source>
        <strain evidence="8 9">DXL2</strain>
    </source>
</reference>
<evidence type="ECO:0000256" key="1">
    <source>
        <dbReference type="ARBA" id="ARBA00004141"/>
    </source>
</evidence>
<keyword evidence="5 6" id="KW-0472">Membrane</keyword>
<name>A0A2V5KGN6_9BACL</name>
<dbReference type="PANTHER" id="PTHR43496:SF1">
    <property type="entry name" value="POLYGALACTURONAN_RHAMNOGALACTURONAN TRANSPORT SYSTEM PERMEASE PROTEIN YTEP"/>
    <property type="match status" value="1"/>
</dbReference>
<dbReference type="SUPFAM" id="SSF161098">
    <property type="entry name" value="MetI-like"/>
    <property type="match status" value="1"/>
</dbReference>
<feature type="domain" description="ABC transmembrane type-1" evidence="7">
    <location>
        <begin position="57"/>
        <end position="274"/>
    </location>
</feature>
<feature type="transmembrane region" description="Helical" evidence="6">
    <location>
        <begin position="253"/>
        <end position="274"/>
    </location>
</feature>
<comment type="similarity">
    <text evidence="6">Belongs to the binding-protein-dependent transport system permease family.</text>
</comment>
<evidence type="ECO:0000256" key="2">
    <source>
        <dbReference type="ARBA" id="ARBA00022448"/>
    </source>
</evidence>
<protein>
    <submittedName>
        <fullName evidence="8">Protein lplB</fullName>
    </submittedName>
</protein>
<dbReference type="Gene3D" id="1.10.3720.10">
    <property type="entry name" value="MetI-like"/>
    <property type="match status" value="1"/>
</dbReference>
<gene>
    <name evidence="8" type="ORF">DLM86_01395</name>
</gene>
<dbReference type="GO" id="GO:0005886">
    <property type="term" value="C:plasma membrane"/>
    <property type="evidence" value="ECO:0007669"/>
    <property type="project" value="UniProtKB-SubCell"/>
</dbReference>
<keyword evidence="2 6" id="KW-0813">Transport</keyword>
<evidence type="ECO:0000256" key="5">
    <source>
        <dbReference type="ARBA" id="ARBA00023136"/>
    </source>
</evidence>
<keyword evidence="3 6" id="KW-0812">Transmembrane</keyword>
<sequence>MSVPFVGVLFVFHYLPLWGWIMAFQKYSVPKGIFGSPFVGLDQFAKLFGDDRFYTVLRNTLAMSAMSLVAGFAGAIGLALLLNEVRSTLFKRTIQTIAYIPHFVSWVVLSNIVVYVLSPDRGPLNELLTGLGLVNEPIYFLAKETWFWAIHTIAALWKELGWSTIIYLAVLAGVNPEIYEAAEVDGAGRFGKMMRISLPSLYPTAIMLLILAVGQLVSTGYESQMLLGNSLVMDYSQVLDLYALDYSLSIGDYSYGVAISMFKSAVSIALVLAVNTAAKRLGQSHVL</sequence>
<evidence type="ECO:0000313" key="9">
    <source>
        <dbReference type="Proteomes" id="UP000247476"/>
    </source>
</evidence>
<evidence type="ECO:0000256" key="3">
    <source>
        <dbReference type="ARBA" id="ARBA00022692"/>
    </source>
</evidence>
<comment type="caution">
    <text evidence="8">The sequence shown here is derived from an EMBL/GenBank/DDBJ whole genome shotgun (WGS) entry which is preliminary data.</text>
</comment>
<comment type="subcellular location">
    <subcellularLocation>
        <location evidence="6">Cell membrane</location>
        <topology evidence="6">Multi-pass membrane protein</topology>
    </subcellularLocation>
    <subcellularLocation>
        <location evidence="1">Membrane</location>
        <topology evidence="1">Multi-pass membrane protein</topology>
    </subcellularLocation>
</comment>
<dbReference type="AlphaFoldDB" id="A0A2V5KGN6"/>
<feature type="transmembrane region" description="Helical" evidence="6">
    <location>
        <begin position="61"/>
        <end position="85"/>
    </location>
</feature>
<feature type="transmembrane region" description="Helical" evidence="6">
    <location>
        <begin position="5"/>
        <end position="24"/>
    </location>
</feature>
<dbReference type="EMBL" id="QJVJ01000001">
    <property type="protein sequence ID" value="PYI57563.1"/>
    <property type="molecule type" value="Genomic_DNA"/>
</dbReference>
<evidence type="ECO:0000256" key="4">
    <source>
        <dbReference type="ARBA" id="ARBA00022989"/>
    </source>
</evidence>